<dbReference type="InterPro" id="IPR021815">
    <property type="entry name" value="TsiV"/>
</dbReference>
<protein>
    <submittedName>
        <fullName evidence="1">Uncharacterized protein</fullName>
    </submittedName>
</protein>
<evidence type="ECO:0000313" key="2">
    <source>
        <dbReference type="Proteomes" id="UP000061432"/>
    </source>
</evidence>
<dbReference type="Pfam" id="PF11876">
    <property type="entry name" value="TsiV"/>
    <property type="match status" value="1"/>
</dbReference>
<dbReference type="AlphaFoldDB" id="A0A0C6FKQ1"/>
<sequence>MIGDANYDDVPPAYKAVNRILRSARFEEYSGPYLRVPDIVDGNAATREWITRFD</sequence>
<gene>
    <name evidence="1" type="ORF">Maq22A_c12315</name>
</gene>
<name>A0A0C6FKQ1_9HYPH</name>
<evidence type="ECO:0000313" key="1">
    <source>
        <dbReference type="EMBL" id="BAQ45709.1"/>
    </source>
</evidence>
<dbReference type="Proteomes" id="UP000061432">
    <property type="component" value="Chromosome"/>
</dbReference>
<reference evidence="1 2" key="1">
    <citation type="journal article" date="2015" name="Genome Announc.">
        <title>Complete Genome Sequence of Methylobacterium aquaticum Strain 22A, Isolated from Racomitrium japonicum Moss.</title>
        <authorList>
            <person name="Tani A."/>
            <person name="Ogura Y."/>
            <person name="Hayashi T."/>
            <person name="Kimbara K."/>
        </authorList>
    </citation>
    <scope>NUCLEOTIDE SEQUENCE [LARGE SCALE GENOMIC DNA]</scope>
    <source>
        <strain evidence="1 2">MA-22A</strain>
    </source>
</reference>
<dbReference type="PATRIC" id="fig|270351.10.peg.2383"/>
<accession>A0A0C6FKQ1</accession>
<dbReference type="KEGG" id="maqu:Maq22A_c12315"/>
<reference evidence="2" key="2">
    <citation type="submission" date="2015-01" db="EMBL/GenBank/DDBJ databases">
        <title>Complete genome sequence of Methylobacterium aquaticum strain 22A.</title>
        <authorList>
            <person name="Tani A."/>
            <person name="Ogura Y."/>
            <person name="Hayashi T."/>
        </authorList>
    </citation>
    <scope>NUCLEOTIDE SEQUENCE [LARGE SCALE GENOMIC DNA]</scope>
    <source>
        <strain evidence="2">MA-22A</strain>
    </source>
</reference>
<organism evidence="1 2">
    <name type="scientific">Methylobacterium aquaticum</name>
    <dbReference type="NCBI Taxonomy" id="270351"/>
    <lineage>
        <taxon>Bacteria</taxon>
        <taxon>Pseudomonadati</taxon>
        <taxon>Pseudomonadota</taxon>
        <taxon>Alphaproteobacteria</taxon>
        <taxon>Hyphomicrobiales</taxon>
        <taxon>Methylobacteriaceae</taxon>
        <taxon>Methylobacterium</taxon>
    </lineage>
</organism>
<dbReference type="EMBL" id="AP014704">
    <property type="protein sequence ID" value="BAQ45709.1"/>
    <property type="molecule type" value="Genomic_DNA"/>
</dbReference>
<proteinExistence type="predicted"/>